<evidence type="ECO:0000256" key="6">
    <source>
        <dbReference type="ARBA" id="ARBA00022840"/>
    </source>
</evidence>
<comment type="catalytic activity">
    <reaction evidence="7">
        <text>L-threonyl-[protein] + ATP = O-phospho-L-threonyl-[protein] + ADP + H(+)</text>
        <dbReference type="Rhea" id="RHEA:46608"/>
        <dbReference type="Rhea" id="RHEA-COMP:11060"/>
        <dbReference type="Rhea" id="RHEA-COMP:11605"/>
        <dbReference type="ChEBI" id="CHEBI:15378"/>
        <dbReference type="ChEBI" id="CHEBI:30013"/>
        <dbReference type="ChEBI" id="CHEBI:30616"/>
        <dbReference type="ChEBI" id="CHEBI:61977"/>
        <dbReference type="ChEBI" id="CHEBI:456216"/>
        <dbReference type="EC" id="2.7.11.1"/>
    </reaction>
</comment>
<reference evidence="12 13" key="1">
    <citation type="submission" date="2019-05" db="EMBL/GenBank/DDBJ databases">
        <title>The compact genome of Giardia muris reveals important steps in the evolution of intestinal protozoan parasites.</title>
        <authorList>
            <person name="Xu F."/>
            <person name="Jimenez-Gonzalez A."/>
            <person name="Einarsson E."/>
            <person name="Astvaldsson A."/>
            <person name="Peirasmaki D."/>
            <person name="Eckmann L."/>
            <person name="Andersson J.O."/>
            <person name="Svard S.G."/>
            <person name="Jerlstrom-Hultqvist J."/>
        </authorList>
    </citation>
    <scope>NUCLEOTIDE SEQUENCE [LARGE SCALE GENOMIC DNA]</scope>
    <source>
        <strain evidence="12 13">Roberts-Thomson</strain>
    </source>
</reference>
<dbReference type="InterPro" id="IPR008271">
    <property type="entry name" value="Ser/Thr_kinase_AS"/>
</dbReference>
<dbReference type="Gene3D" id="1.10.510.10">
    <property type="entry name" value="Transferase(Phosphotransferase) domain 1"/>
    <property type="match status" value="1"/>
</dbReference>
<keyword evidence="6 9" id="KW-0067">ATP-binding</keyword>
<evidence type="ECO:0000256" key="3">
    <source>
        <dbReference type="ARBA" id="ARBA00022679"/>
    </source>
</evidence>
<evidence type="ECO:0000256" key="10">
    <source>
        <dbReference type="RuleBase" id="RU000304"/>
    </source>
</evidence>
<dbReference type="SUPFAM" id="SSF56112">
    <property type="entry name" value="Protein kinase-like (PK-like)"/>
    <property type="match status" value="1"/>
</dbReference>
<dbReference type="FunFam" id="1.10.510.10:FF:000571">
    <property type="entry name" value="Maternal embryonic leucine zipper kinase"/>
    <property type="match status" value="1"/>
</dbReference>
<dbReference type="PANTHER" id="PTHR43895">
    <property type="entry name" value="CALCIUM/CALMODULIN-DEPENDENT PROTEIN KINASE KINASE-RELATED"/>
    <property type="match status" value="1"/>
</dbReference>
<keyword evidence="4 9" id="KW-0547">Nucleotide-binding</keyword>
<evidence type="ECO:0000313" key="12">
    <source>
        <dbReference type="EMBL" id="TNJ30359.1"/>
    </source>
</evidence>
<comment type="similarity">
    <text evidence="10">Belongs to the protein kinase superfamily.</text>
</comment>
<gene>
    <name evidence="12" type="ORF">GMRT_11377</name>
</gene>
<dbReference type="PANTHER" id="PTHR43895:SF32">
    <property type="entry name" value="SERINE_THREONINE-PROTEIN KINASE CHK1"/>
    <property type="match status" value="1"/>
</dbReference>
<dbReference type="VEuPathDB" id="GiardiaDB:GMRT_11377"/>
<evidence type="ECO:0000256" key="9">
    <source>
        <dbReference type="PROSITE-ProRule" id="PRU10141"/>
    </source>
</evidence>
<dbReference type="GO" id="GO:0005524">
    <property type="term" value="F:ATP binding"/>
    <property type="evidence" value="ECO:0007669"/>
    <property type="project" value="UniProtKB-UniRule"/>
</dbReference>
<dbReference type="Proteomes" id="UP000315496">
    <property type="component" value="Chromosome 1"/>
</dbReference>
<evidence type="ECO:0000256" key="4">
    <source>
        <dbReference type="ARBA" id="ARBA00022741"/>
    </source>
</evidence>
<dbReference type="PROSITE" id="PS50011">
    <property type="entry name" value="PROTEIN_KINASE_DOM"/>
    <property type="match status" value="1"/>
</dbReference>
<keyword evidence="3" id="KW-0808">Transferase</keyword>
<comment type="caution">
    <text evidence="12">The sequence shown here is derived from an EMBL/GenBank/DDBJ whole genome shotgun (WGS) entry which is preliminary data.</text>
</comment>
<dbReference type="InterPro" id="IPR011009">
    <property type="entry name" value="Kinase-like_dom_sf"/>
</dbReference>
<evidence type="ECO:0000256" key="2">
    <source>
        <dbReference type="ARBA" id="ARBA00022527"/>
    </source>
</evidence>
<dbReference type="Pfam" id="PF00069">
    <property type="entry name" value="Pkinase"/>
    <property type="match status" value="1"/>
</dbReference>
<evidence type="ECO:0000256" key="7">
    <source>
        <dbReference type="ARBA" id="ARBA00047899"/>
    </source>
</evidence>
<feature type="binding site" evidence="9">
    <location>
        <position position="44"/>
    </location>
    <ligand>
        <name>ATP</name>
        <dbReference type="ChEBI" id="CHEBI:30616"/>
    </ligand>
</feature>
<comment type="catalytic activity">
    <reaction evidence="8">
        <text>L-seryl-[protein] + ATP = O-phospho-L-seryl-[protein] + ADP + H(+)</text>
        <dbReference type="Rhea" id="RHEA:17989"/>
        <dbReference type="Rhea" id="RHEA-COMP:9863"/>
        <dbReference type="Rhea" id="RHEA-COMP:11604"/>
        <dbReference type="ChEBI" id="CHEBI:15378"/>
        <dbReference type="ChEBI" id="CHEBI:29999"/>
        <dbReference type="ChEBI" id="CHEBI:30616"/>
        <dbReference type="ChEBI" id="CHEBI:83421"/>
        <dbReference type="ChEBI" id="CHEBI:456216"/>
        <dbReference type="EC" id="2.7.11.1"/>
    </reaction>
</comment>
<dbReference type="PROSITE" id="PS00108">
    <property type="entry name" value="PROTEIN_KINASE_ST"/>
    <property type="match status" value="1"/>
</dbReference>
<evidence type="ECO:0000259" key="11">
    <source>
        <dbReference type="PROSITE" id="PS50011"/>
    </source>
</evidence>
<evidence type="ECO:0000256" key="5">
    <source>
        <dbReference type="ARBA" id="ARBA00022777"/>
    </source>
</evidence>
<dbReference type="AlphaFoldDB" id="A0A4Z1TCP4"/>
<accession>A0A4Z1TCP4</accession>
<keyword evidence="13" id="KW-1185">Reference proteome</keyword>
<proteinExistence type="inferred from homology"/>
<dbReference type="PROSITE" id="PS00107">
    <property type="entry name" value="PROTEIN_KINASE_ATP"/>
    <property type="match status" value="1"/>
</dbReference>
<dbReference type="InterPro" id="IPR000719">
    <property type="entry name" value="Prot_kinase_dom"/>
</dbReference>
<dbReference type="EMBL" id="VDLU01000001">
    <property type="protein sequence ID" value="TNJ30359.1"/>
    <property type="molecule type" value="Genomic_DNA"/>
</dbReference>
<dbReference type="GO" id="GO:0007165">
    <property type="term" value="P:signal transduction"/>
    <property type="evidence" value="ECO:0007669"/>
    <property type="project" value="TreeGrafter"/>
</dbReference>
<evidence type="ECO:0000256" key="1">
    <source>
        <dbReference type="ARBA" id="ARBA00012513"/>
    </source>
</evidence>
<evidence type="ECO:0000256" key="8">
    <source>
        <dbReference type="ARBA" id="ARBA00048679"/>
    </source>
</evidence>
<dbReference type="InterPro" id="IPR017441">
    <property type="entry name" value="Protein_kinase_ATP_BS"/>
</dbReference>
<dbReference type="SMART" id="SM00220">
    <property type="entry name" value="S_TKc"/>
    <property type="match status" value="1"/>
</dbReference>
<feature type="domain" description="Protein kinase" evidence="11">
    <location>
        <begin position="11"/>
        <end position="264"/>
    </location>
</feature>
<keyword evidence="5 12" id="KW-0418">Kinase</keyword>
<organism evidence="12 13">
    <name type="scientific">Giardia muris</name>
    <dbReference type="NCBI Taxonomy" id="5742"/>
    <lineage>
        <taxon>Eukaryota</taxon>
        <taxon>Metamonada</taxon>
        <taxon>Diplomonadida</taxon>
        <taxon>Hexamitidae</taxon>
        <taxon>Giardiinae</taxon>
        <taxon>Giardia</taxon>
    </lineage>
</organism>
<dbReference type="EC" id="2.7.11.1" evidence="1"/>
<keyword evidence="2 10" id="KW-0723">Serine/threonine-protein kinase</keyword>
<name>A0A4Z1TCP4_GIAMU</name>
<evidence type="ECO:0000313" key="13">
    <source>
        <dbReference type="Proteomes" id="UP000315496"/>
    </source>
</evidence>
<protein>
    <recommendedName>
        <fullName evidence="1">non-specific serine/threonine protein kinase</fullName>
        <ecNumber evidence="1">2.7.11.1</ecNumber>
    </recommendedName>
</protein>
<sequence>MTDVGVRFGEYEVREVLGKGAFAKVRLVVNQKTGMKYAAKVIKKAGMSARAIDRLNLEIAITKNITHPNVIKLHEVINSTSKYWLIADFYAKGELLKYMKGPLSDEKAFEYFIQLACAIRYCHKFGICHRDVKFENILVSDDNRLILTDFGLGAISYSPDKTFYSQITCCGSAHYIAPEVMMGLKYDGRKADVWSLGIILYAMLTGSLPFKCTNVEELMESMNAHAFPLPDTLTKDARSLLLLLLEPDPQRRPDWKGIFTHPWVASRCSIERNSHKYEACEFPNDVQEEPALCRIQLLTKQYASLEDKAHPGTYTIPFLPSQQAYRELDKIHSAVRGISGDLSHIEPQALKPNDSTFSCLTCNLPLTPPQTADLTGYPVKKALRLAEMNLSNCLILAAYGLRKIVRVPVTVYLHRFAAVSEERVAEVRIFGTDRLFMLIGCQSVKIYDEISSILTALCADSRKLGKVTLTRITDVTLTCDATNE</sequence>
<dbReference type="GO" id="GO:0004674">
    <property type="term" value="F:protein serine/threonine kinase activity"/>
    <property type="evidence" value="ECO:0007669"/>
    <property type="project" value="UniProtKB-KW"/>
</dbReference>
<dbReference type="OrthoDB" id="193931at2759"/>